<gene>
    <name evidence="7" type="ORF">GJU40_12675</name>
</gene>
<dbReference type="GO" id="GO:0005886">
    <property type="term" value="C:plasma membrane"/>
    <property type="evidence" value="ECO:0007669"/>
    <property type="project" value="UniProtKB-SubCell"/>
</dbReference>
<evidence type="ECO:0000256" key="5">
    <source>
        <dbReference type="ARBA" id="ARBA00023136"/>
    </source>
</evidence>
<feature type="transmembrane region" description="Helical" evidence="6">
    <location>
        <begin position="300"/>
        <end position="324"/>
    </location>
</feature>
<comment type="subcellular location">
    <subcellularLocation>
        <location evidence="1">Cell membrane</location>
        <topology evidence="1">Multi-pass membrane protein</topology>
    </subcellularLocation>
</comment>
<sequence length="431" mass="47956">MKIGNFGKNVFMLAGGTAFAQALSFLLIPIITRVYTPQEYGVLAVYASIIGLLGILGSMNYELAIPIAESEKKAINVLFLSILTLTISFMVLVLLFVFIGDQFLILLNSETLIEYKYLLPIGFFFIGLYNILTQWAFRRKGFKVITKTKYKQAILQNLSTIGLGVIGIGSIGLLIGKIVGQSAGISSLLNPLVKKERGLFTKINKRYLIWAAKRYSKFPLYTTPRRYLGDITIVLPVLFITSLYGAKEAGLFGLANSVIQLPMNLVGTSVSSVFYAESASLRATDPARLKKISNKLLRNLIFIGFIPLIVLLLFGPYLFSIVFGSKWSEAGIYASLLSIAVFSRLIFKPISNIFDVFEKQKTALILNVLRLVLVLAVFGTSKYLLLNTYWTVGLYSLTMALIYFIQYLLAQKILNDAVENFEKNILVARKG</sequence>
<evidence type="ECO:0000313" key="8">
    <source>
        <dbReference type="Proteomes" id="UP000448867"/>
    </source>
</evidence>
<feature type="transmembrane region" description="Helical" evidence="6">
    <location>
        <begin position="12"/>
        <end position="31"/>
    </location>
</feature>
<evidence type="ECO:0000313" key="7">
    <source>
        <dbReference type="EMBL" id="MRX72995.1"/>
    </source>
</evidence>
<dbReference type="RefSeq" id="WP_154308223.1">
    <property type="nucleotide sequence ID" value="NZ_WKKI01000025.1"/>
</dbReference>
<feature type="transmembrane region" description="Helical" evidence="6">
    <location>
        <begin position="330"/>
        <end position="347"/>
    </location>
</feature>
<keyword evidence="3 6" id="KW-0812">Transmembrane</keyword>
<dbReference type="OrthoDB" id="109075at2"/>
<keyword evidence="4 6" id="KW-1133">Transmembrane helix</keyword>
<keyword evidence="2" id="KW-1003">Cell membrane</keyword>
<keyword evidence="5 6" id="KW-0472">Membrane</keyword>
<feature type="transmembrane region" description="Helical" evidence="6">
    <location>
        <begin position="43"/>
        <end position="63"/>
    </location>
</feature>
<name>A0A7X2LXW9_9BACI</name>
<feature type="transmembrane region" description="Helical" evidence="6">
    <location>
        <begin position="117"/>
        <end position="137"/>
    </location>
</feature>
<evidence type="ECO:0000256" key="2">
    <source>
        <dbReference type="ARBA" id="ARBA00022475"/>
    </source>
</evidence>
<dbReference type="Proteomes" id="UP000448867">
    <property type="component" value="Unassembled WGS sequence"/>
</dbReference>
<protein>
    <submittedName>
        <fullName evidence="7">Oligosaccharide flippase family protein</fullName>
    </submittedName>
</protein>
<dbReference type="AlphaFoldDB" id="A0A7X2LXW9"/>
<organism evidence="7 8">
    <name type="scientific">Metabacillus lacus</name>
    <dbReference type="NCBI Taxonomy" id="1983721"/>
    <lineage>
        <taxon>Bacteria</taxon>
        <taxon>Bacillati</taxon>
        <taxon>Bacillota</taxon>
        <taxon>Bacilli</taxon>
        <taxon>Bacillales</taxon>
        <taxon>Bacillaceae</taxon>
        <taxon>Metabacillus</taxon>
    </lineage>
</organism>
<keyword evidence="8" id="KW-1185">Reference proteome</keyword>
<dbReference type="InterPro" id="IPR050833">
    <property type="entry name" value="Poly_Biosynth_Transport"/>
</dbReference>
<comment type="caution">
    <text evidence="7">The sequence shown here is derived from an EMBL/GenBank/DDBJ whole genome shotgun (WGS) entry which is preliminary data.</text>
</comment>
<feature type="transmembrane region" description="Helical" evidence="6">
    <location>
        <begin position="158"/>
        <end position="179"/>
    </location>
</feature>
<evidence type="ECO:0000256" key="1">
    <source>
        <dbReference type="ARBA" id="ARBA00004651"/>
    </source>
</evidence>
<reference evidence="7 8" key="1">
    <citation type="submission" date="2019-11" db="EMBL/GenBank/DDBJ databases">
        <title>Bacillus lacus genome.</title>
        <authorList>
            <person name="Allen C.J."/>
            <person name="Newman J.D."/>
        </authorList>
    </citation>
    <scope>NUCLEOTIDE SEQUENCE [LARGE SCALE GENOMIC DNA]</scope>
    <source>
        <strain evidence="7 8">KCTC 33946</strain>
    </source>
</reference>
<dbReference type="PANTHER" id="PTHR30250:SF28">
    <property type="entry name" value="POLYSACCHARIDE BIOSYNTHESIS PROTEIN"/>
    <property type="match status" value="1"/>
</dbReference>
<dbReference type="PANTHER" id="PTHR30250">
    <property type="entry name" value="PST FAMILY PREDICTED COLANIC ACID TRANSPORTER"/>
    <property type="match status" value="1"/>
</dbReference>
<dbReference type="Pfam" id="PF13440">
    <property type="entry name" value="Polysacc_synt_3"/>
    <property type="match status" value="1"/>
</dbReference>
<evidence type="ECO:0000256" key="6">
    <source>
        <dbReference type="SAM" id="Phobius"/>
    </source>
</evidence>
<evidence type="ECO:0000256" key="4">
    <source>
        <dbReference type="ARBA" id="ARBA00022989"/>
    </source>
</evidence>
<accession>A0A7X2LXW9</accession>
<feature type="transmembrane region" description="Helical" evidence="6">
    <location>
        <begin position="227"/>
        <end position="246"/>
    </location>
</feature>
<dbReference type="EMBL" id="WKKI01000025">
    <property type="protein sequence ID" value="MRX72995.1"/>
    <property type="molecule type" value="Genomic_DNA"/>
</dbReference>
<feature type="transmembrane region" description="Helical" evidence="6">
    <location>
        <begin position="368"/>
        <end position="386"/>
    </location>
</feature>
<proteinExistence type="predicted"/>
<feature type="transmembrane region" description="Helical" evidence="6">
    <location>
        <begin position="392"/>
        <end position="410"/>
    </location>
</feature>
<evidence type="ECO:0000256" key="3">
    <source>
        <dbReference type="ARBA" id="ARBA00022692"/>
    </source>
</evidence>
<feature type="transmembrane region" description="Helical" evidence="6">
    <location>
        <begin position="75"/>
        <end position="97"/>
    </location>
</feature>